<evidence type="ECO:0000313" key="1">
    <source>
        <dbReference type="EMBL" id="MCC0175865.1"/>
    </source>
</evidence>
<dbReference type="Proteomes" id="UP000729733">
    <property type="component" value="Unassembled WGS sequence"/>
</dbReference>
<evidence type="ECO:0000313" key="2">
    <source>
        <dbReference type="Proteomes" id="UP000729733"/>
    </source>
</evidence>
<reference evidence="1" key="1">
    <citation type="journal article" date="2021" name="Antonie Van Leeuwenhoek">
        <title>Draft genome and description of Waterburya agarophytonicola gen. nov. sp. nov. (Pleurocapsales, Cyanobacteria): a seaweed symbiont.</title>
        <authorList>
            <person name="Bonthond G."/>
            <person name="Shalygin S."/>
            <person name="Bayer T."/>
            <person name="Weinberger F."/>
        </authorList>
    </citation>
    <scope>NUCLEOTIDE SEQUENCE</scope>
    <source>
        <strain evidence="1">KI4</strain>
    </source>
</reference>
<dbReference type="AlphaFoldDB" id="A0A964BQ50"/>
<sequence>MKNKKVPEKRIILGVFSAALFTIIGIPSVIASEISPTVKTLCRKFPLNSKCQSSLTQASAIELNLEAKVESFKDESLCRKFPLNSRCDAVRGSQSQETLHAINRESFCGKFPFNSQCQESVIKVFELNLNRSGEEDEWVRIEQQDNKVKLLHTTQVKNALVSQVLNSGLELIPIPIPLPLPELNKYSWDDHSTMQVAFKSDRCRSKNCIILGKDTLVLPQGVDVYGGEFTIDYREEGLERSVSFRVPPKVKAKTEEMITVRFNN</sequence>
<dbReference type="RefSeq" id="WP_229638864.1">
    <property type="nucleotide sequence ID" value="NZ_JADWDC010000004.1"/>
</dbReference>
<dbReference type="EMBL" id="JADWDC010000004">
    <property type="protein sequence ID" value="MCC0175865.1"/>
    <property type="molecule type" value="Genomic_DNA"/>
</dbReference>
<proteinExistence type="predicted"/>
<comment type="caution">
    <text evidence="1">The sequence shown here is derived from an EMBL/GenBank/DDBJ whole genome shotgun (WGS) entry which is preliminary data.</text>
</comment>
<keyword evidence="2" id="KW-1185">Reference proteome</keyword>
<gene>
    <name evidence="1" type="ORF">I4641_02565</name>
</gene>
<name>A0A964BQ50_9CYAN</name>
<organism evidence="1 2">
    <name type="scientific">Waterburya agarophytonicola KI4</name>
    <dbReference type="NCBI Taxonomy" id="2874699"/>
    <lineage>
        <taxon>Bacteria</taxon>
        <taxon>Bacillati</taxon>
        <taxon>Cyanobacteriota</taxon>
        <taxon>Cyanophyceae</taxon>
        <taxon>Pleurocapsales</taxon>
        <taxon>Hyellaceae</taxon>
        <taxon>Waterburya</taxon>
        <taxon>Waterburya agarophytonicola</taxon>
    </lineage>
</organism>
<accession>A0A964BQ50</accession>
<protein>
    <submittedName>
        <fullName evidence="1">Uncharacterized protein</fullName>
    </submittedName>
</protein>